<dbReference type="Pfam" id="PF06319">
    <property type="entry name" value="MmcB-like"/>
    <property type="match status" value="1"/>
</dbReference>
<dbReference type="InterPro" id="IPR009394">
    <property type="entry name" value="MmcB-like"/>
</dbReference>
<dbReference type="RefSeq" id="WP_028480447.1">
    <property type="nucleotide sequence ID" value="NZ_LVVZ01000014.1"/>
</dbReference>
<accession>A0A1U7JIG6</accession>
<name>A0A1U7JIG6_9HYPH</name>
<evidence type="ECO:0000313" key="1">
    <source>
        <dbReference type="EMBL" id="OKL44543.1"/>
    </source>
</evidence>
<dbReference type="PIRSF" id="PIRSF031796">
    <property type="entry name" value="UPC031796"/>
    <property type="match status" value="1"/>
</dbReference>
<organism evidence="1 2">
    <name type="scientific">Pseudovibrio exalbescens</name>
    <dbReference type="NCBI Taxonomy" id="197461"/>
    <lineage>
        <taxon>Bacteria</taxon>
        <taxon>Pseudomonadati</taxon>
        <taxon>Pseudomonadota</taxon>
        <taxon>Alphaproteobacteria</taxon>
        <taxon>Hyphomicrobiales</taxon>
        <taxon>Stappiaceae</taxon>
        <taxon>Pseudovibrio</taxon>
    </lineage>
</organism>
<sequence>MAVPPSSNRIRLEDPLEDGRQSAQALAIQRGTMRHLRRLGLAVVSELTLASGRRADLVGLTPQGEIWIVEIKSSLADFRSDMKWPDYRSFCDRLFFASSSSVPMDIFPADAGFILADDYGAEIIREAPIDKMAAARRKAVTIRFAQAAAHRLHKILDPDCDPTF</sequence>
<dbReference type="Proteomes" id="UP000185783">
    <property type="component" value="Unassembled WGS sequence"/>
</dbReference>
<reference evidence="1 2" key="1">
    <citation type="submission" date="2016-03" db="EMBL/GenBank/DDBJ databases">
        <title>Genome sequence of Nesiotobacter sp. nov., a moderately halophilic alphaproteobacterium isolated from the Yellow Sea, China.</title>
        <authorList>
            <person name="Zhang G."/>
            <person name="Zhang R."/>
        </authorList>
    </citation>
    <scope>NUCLEOTIDE SEQUENCE [LARGE SCALE GENOMIC DNA]</scope>
    <source>
        <strain evidence="1 2">WB1-6</strain>
    </source>
</reference>
<comment type="caution">
    <text evidence="1">The sequence shown here is derived from an EMBL/GenBank/DDBJ whole genome shotgun (WGS) entry which is preliminary data.</text>
</comment>
<dbReference type="EMBL" id="LVVZ01000014">
    <property type="protein sequence ID" value="OKL44543.1"/>
    <property type="molecule type" value="Genomic_DNA"/>
</dbReference>
<keyword evidence="2" id="KW-1185">Reference proteome</keyword>
<evidence type="ECO:0008006" key="3">
    <source>
        <dbReference type="Google" id="ProtNLM"/>
    </source>
</evidence>
<dbReference type="STRING" id="197461.A3843_09180"/>
<dbReference type="AlphaFoldDB" id="A0A1U7JIG6"/>
<evidence type="ECO:0000313" key="2">
    <source>
        <dbReference type="Proteomes" id="UP000185783"/>
    </source>
</evidence>
<gene>
    <name evidence="1" type="ORF">A3843_09180</name>
</gene>
<protein>
    <recommendedName>
        <fullName evidence="3">DNA repair protein MmcB-related protein</fullName>
    </recommendedName>
</protein>
<proteinExistence type="predicted"/>